<evidence type="ECO:0000313" key="3">
    <source>
        <dbReference type="Proteomes" id="UP001556098"/>
    </source>
</evidence>
<dbReference type="Proteomes" id="UP001556098">
    <property type="component" value="Unassembled WGS sequence"/>
</dbReference>
<dbReference type="RefSeq" id="WP_367878995.1">
    <property type="nucleotide sequence ID" value="NZ_JBFNXX010000014.1"/>
</dbReference>
<name>A0ABV3RQM2_9RHOB</name>
<dbReference type="InterPro" id="IPR013785">
    <property type="entry name" value="Aldolase_TIM"/>
</dbReference>
<dbReference type="EMBL" id="JBFNXX010000014">
    <property type="protein sequence ID" value="MEW9921295.1"/>
    <property type="molecule type" value="Genomic_DNA"/>
</dbReference>
<dbReference type="CDD" id="cd02803">
    <property type="entry name" value="OYE_like_FMN_family"/>
    <property type="match status" value="1"/>
</dbReference>
<comment type="caution">
    <text evidence="2">The sequence shown here is derived from an EMBL/GenBank/DDBJ whole genome shotgun (WGS) entry which is preliminary data.</text>
</comment>
<dbReference type="PANTHER" id="PTHR22893">
    <property type="entry name" value="NADH OXIDOREDUCTASE-RELATED"/>
    <property type="match status" value="1"/>
</dbReference>
<keyword evidence="3" id="KW-1185">Reference proteome</keyword>
<evidence type="ECO:0000313" key="2">
    <source>
        <dbReference type="EMBL" id="MEW9921295.1"/>
    </source>
</evidence>
<gene>
    <name evidence="2" type="ORF">AB2B41_16920</name>
</gene>
<dbReference type="SUPFAM" id="SSF51395">
    <property type="entry name" value="FMN-linked oxidoreductases"/>
    <property type="match status" value="1"/>
</dbReference>
<dbReference type="Gene3D" id="3.20.20.70">
    <property type="entry name" value="Aldolase class I"/>
    <property type="match status" value="1"/>
</dbReference>
<reference evidence="2 3" key="1">
    <citation type="submission" date="2024-07" db="EMBL/GenBank/DDBJ databases">
        <title>Marimonas sp.nov., isolated from tidal-flat sediment.</title>
        <authorList>
            <person name="Jayan J.N."/>
            <person name="Lee S.S."/>
        </authorList>
    </citation>
    <scope>NUCLEOTIDE SEQUENCE [LARGE SCALE GENOMIC DNA]</scope>
    <source>
        <strain evidence="2 3">MJW-29</strain>
    </source>
</reference>
<dbReference type="InterPro" id="IPR045247">
    <property type="entry name" value="Oye-like"/>
</dbReference>
<dbReference type="Pfam" id="PF00724">
    <property type="entry name" value="Oxidored_FMN"/>
    <property type="match status" value="1"/>
</dbReference>
<accession>A0ABV3RQM2</accession>
<sequence>MFPKTFSSVKIGPIELKNRLVMAPLTRQNAEADGTPTDEMAAYYARRARGGIGMIISEGTYEVDELSCKAYLSQPGIVNDKHIAGWKKVTDAVHAFGTPIICQLMHGGRVVDPRCLFEGDSPVSASDTQSDGFVLYTDSDAEKHDRGLSGDWPKVTFPPARALTEAELEKVADGFAEGAARAIEAGFDGVEIHGANGYLVYQFIHPKTNLRTDAYGGSAENNVRFAKMICQKVREAIGPDKLITLRLSQDGVDDFMGAWPGGVEYAREVGAALADCAADALHWSSFDWTDNRDPNSDVPMAKAIAETSGKQMLVNGGIADGAGAEAVFDSGAGDAAVVGRPLFAHPDWPHIIRSGMDYPWAEFDRKYVIQPPVDLDKCYPMDRVVPDWVPDTSKRR</sequence>
<evidence type="ECO:0000259" key="1">
    <source>
        <dbReference type="Pfam" id="PF00724"/>
    </source>
</evidence>
<dbReference type="PANTHER" id="PTHR22893:SF55">
    <property type="entry name" value="OXIDOREDUCTASE-RELATED"/>
    <property type="match status" value="1"/>
</dbReference>
<protein>
    <recommendedName>
        <fullName evidence="1">NADH:flavin oxidoreductase/NADH oxidase N-terminal domain-containing protein</fullName>
    </recommendedName>
</protein>
<organism evidence="2 3">
    <name type="scientific">Sulfitobacter sediminis</name>
    <dbReference type="NCBI Taxonomy" id="3234186"/>
    <lineage>
        <taxon>Bacteria</taxon>
        <taxon>Pseudomonadati</taxon>
        <taxon>Pseudomonadota</taxon>
        <taxon>Alphaproteobacteria</taxon>
        <taxon>Rhodobacterales</taxon>
        <taxon>Roseobacteraceae</taxon>
        <taxon>Sulfitobacter</taxon>
    </lineage>
</organism>
<dbReference type="InterPro" id="IPR001155">
    <property type="entry name" value="OxRdtase_FMN_N"/>
</dbReference>
<feature type="domain" description="NADH:flavin oxidoreductase/NADH oxidase N-terminal" evidence="1">
    <location>
        <begin position="6"/>
        <end position="356"/>
    </location>
</feature>
<proteinExistence type="predicted"/>